<proteinExistence type="predicted"/>
<evidence type="ECO:0000313" key="4">
    <source>
        <dbReference type="Proteomes" id="UP000594262"/>
    </source>
</evidence>
<dbReference type="Gene3D" id="1.10.8.10">
    <property type="entry name" value="DNA helicase RuvA subunit, C-terminal domain"/>
    <property type="match status" value="1"/>
</dbReference>
<organism evidence="3 4">
    <name type="scientific">Clytia hemisphaerica</name>
    <dbReference type="NCBI Taxonomy" id="252671"/>
    <lineage>
        <taxon>Eukaryota</taxon>
        <taxon>Metazoa</taxon>
        <taxon>Cnidaria</taxon>
        <taxon>Hydrozoa</taxon>
        <taxon>Hydroidolina</taxon>
        <taxon>Leptothecata</taxon>
        <taxon>Obeliida</taxon>
        <taxon>Clytiidae</taxon>
        <taxon>Clytia</taxon>
    </lineage>
</organism>
<dbReference type="RefSeq" id="XP_066910410.1">
    <property type="nucleotide sequence ID" value="XM_067054309.1"/>
</dbReference>
<name>A0A7M5V330_9CNID</name>
<feature type="compositionally biased region" description="Basic and acidic residues" evidence="1">
    <location>
        <begin position="644"/>
        <end position="655"/>
    </location>
</feature>
<feature type="compositionally biased region" description="Low complexity" evidence="1">
    <location>
        <begin position="599"/>
        <end position="611"/>
    </location>
</feature>
<dbReference type="PANTHER" id="PTHR21494:SF0">
    <property type="entry name" value="ACTIVATING SIGNAL COINTEGRATOR 1 COMPLEX SUBUNIT 2"/>
    <property type="match status" value="1"/>
</dbReference>
<evidence type="ECO:0000313" key="3">
    <source>
        <dbReference type="EnsemblMetazoa" id="CLYHEMP008722.1"/>
    </source>
</evidence>
<dbReference type="OrthoDB" id="5577209at2759"/>
<accession>A0A7M5V330</accession>
<dbReference type="SMART" id="SM00546">
    <property type="entry name" value="CUE"/>
    <property type="match status" value="1"/>
</dbReference>
<dbReference type="GeneID" id="136797723"/>
<dbReference type="PANTHER" id="PTHR21494">
    <property type="entry name" value="ACTIVATING SIGNAL COINTEGRATOR 1 COMPLEX SUBUNIT 2 ASC-1 COMPLEX SUBUNIT P100"/>
    <property type="match status" value="1"/>
</dbReference>
<dbReference type="AlphaFoldDB" id="A0A7M5V330"/>
<dbReference type="InterPro" id="IPR009060">
    <property type="entry name" value="UBA-like_sf"/>
</dbReference>
<dbReference type="PROSITE" id="PS51140">
    <property type="entry name" value="CUE"/>
    <property type="match status" value="1"/>
</dbReference>
<evidence type="ECO:0000256" key="1">
    <source>
        <dbReference type="SAM" id="MobiDB-lite"/>
    </source>
</evidence>
<keyword evidence="4" id="KW-1185">Reference proteome</keyword>
<dbReference type="InterPro" id="IPR052586">
    <property type="entry name" value="ASCC2"/>
</dbReference>
<protein>
    <recommendedName>
        <fullName evidence="2">CUE domain-containing protein</fullName>
    </recommendedName>
</protein>
<evidence type="ECO:0000259" key="2">
    <source>
        <dbReference type="PROSITE" id="PS51140"/>
    </source>
</evidence>
<dbReference type="Pfam" id="PF02845">
    <property type="entry name" value="CUE"/>
    <property type="match status" value="1"/>
</dbReference>
<dbReference type="SUPFAM" id="SSF46934">
    <property type="entry name" value="UBA-like"/>
    <property type="match status" value="1"/>
</dbReference>
<dbReference type="GO" id="GO:0006355">
    <property type="term" value="P:regulation of DNA-templated transcription"/>
    <property type="evidence" value="ECO:0007669"/>
    <property type="project" value="TreeGrafter"/>
</dbReference>
<feature type="domain" description="CUE" evidence="2">
    <location>
        <begin position="368"/>
        <end position="411"/>
    </location>
</feature>
<feature type="compositionally biased region" description="Low complexity" evidence="1">
    <location>
        <begin position="543"/>
        <end position="554"/>
    </location>
</feature>
<dbReference type="Proteomes" id="UP000594262">
    <property type="component" value="Unplaced"/>
</dbReference>
<sequence>MTVFPSMGGRDVEDRNFLTFTMPSNMQLEDKGEFSTWCERMIFIFEDLKWLLALPVNEFWNQVLHDTTLTSSLESFLQNSPRFYDLKNIPETCKTALGRVSKLYLLVIQRMSLHDEDQNQPMPTEVFGDMIYENYIFDAAKLIDICAIFQRPNNDEMQTLLGTIMENVFACQPNYYNDLSSAFESIIVTISNMEERLQPPKGGKPVNGREAVDMLMFLYDMTCSLSAFLNVFPKASSLLFRTDLISRLATIYETMVPMLMKLIEINQKKFKYVCACVQKELLQIVTFSIKNGFVARTKDLSKDENEEKTASYISIMDSLSQYKRFFARYCMTSNVSEDLEQIKKLDVIDISNLQYLSNMAGVVVHETDTDDTLKQLRELLPNKSEEFIRNCMSQYGSNVEVILNNVMEGNIVDETLQKPVKKKPQKLIPDKEFLEDNKEHVERVKLSFYNQSEEGNDYDDYGANYVNYDNVYDDEYDDTYDSQDVGAADTDNVDELYKRKFTVPRVLQQMNRKSRRGEQEDDEEESEESDEEGSENDNEDGGEQQQQQQQQQNQYKGNNNRRGEWKGGEVSNNRGGGARGGRGGQGGNKRGGGRGGNKGNKQQNNDKSQGGQKEGSNPSQRGGQRGGRGGRGGRGRGGKRNHRALADKKMSKGMF</sequence>
<feature type="compositionally biased region" description="Acidic residues" evidence="1">
    <location>
        <begin position="519"/>
        <end position="542"/>
    </location>
</feature>
<dbReference type="EnsemblMetazoa" id="CLYHEMT008722.1">
    <property type="protein sequence ID" value="CLYHEMP008722.1"/>
    <property type="gene ID" value="CLYHEMG008722"/>
</dbReference>
<feature type="compositionally biased region" description="Basic residues" evidence="1">
    <location>
        <begin position="631"/>
        <end position="643"/>
    </location>
</feature>
<dbReference type="GO" id="GO:0043130">
    <property type="term" value="F:ubiquitin binding"/>
    <property type="evidence" value="ECO:0007669"/>
    <property type="project" value="InterPro"/>
</dbReference>
<feature type="compositionally biased region" description="Gly residues" evidence="1">
    <location>
        <begin position="574"/>
        <end position="598"/>
    </location>
</feature>
<reference evidence="3" key="1">
    <citation type="submission" date="2021-01" db="UniProtKB">
        <authorList>
            <consortium name="EnsemblMetazoa"/>
        </authorList>
    </citation>
    <scope>IDENTIFICATION</scope>
</reference>
<feature type="region of interest" description="Disordered" evidence="1">
    <location>
        <begin position="509"/>
        <end position="655"/>
    </location>
</feature>
<dbReference type="InterPro" id="IPR003892">
    <property type="entry name" value="CUE"/>
</dbReference>